<feature type="domain" description="RsdA/BaiN/AoA(So)-like insert" evidence="5">
    <location>
        <begin position="192"/>
        <end position="343"/>
    </location>
</feature>
<comment type="cofactor">
    <cofactor evidence="1">
        <name>FAD</name>
        <dbReference type="ChEBI" id="CHEBI:57692"/>
    </cofactor>
</comment>
<protein>
    <submittedName>
        <fullName evidence="6">Aminoacetone oxidase family FAD-binding enzyme</fullName>
    </submittedName>
</protein>
<reference evidence="7" key="1">
    <citation type="journal article" date="2018" name="Front. Microbiol.">
        <title>Genome-Based Analysis Reveals the Taxonomy and Diversity of the Family Idiomarinaceae.</title>
        <authorList>
            <person name="Liu Y."/>
            <person name="Lai Q."/>
            <person name="Shao Z."/>
        </authorList>
    </citation>
    <scope>NUCLEOTIDE SEQUENCE [LARGE SCALE GENOMIC DNA]</scope>
    <source>
        <strain evidence="7">SN-14</strain>
    </source>
</reference>
<evidence type="ECO:0000259" key="5">
    <source>
        <dbReference type="Pfam" id="PF22780"/>
    </source>
</evidence>
<evidence type="ECO:0000256" key="1">
    <source>
        <dbReference type="ARBA" id="ARBA00001974"/>
    </source>
</evidence>
<organism evidence="6 7">
    <name type="scientific">Idiomarina aquatica</name>
    <dbReference type="NCBI Taxonomy" id="1327752"/>
    <lineage>
        <taxon>Bacteria</taxon>
        <taxon>Pseudomonadati</taxon>
        <taxon>Pseudomonadota</taxon>
        <taxon>Gammaproteobacteria</taxon>
        <taxon>Alteromonadales</taxon>
        <taxon>Idiomarinaceae</taxon>
        <taxon>Idiomarina</taxon>
    </lineage>
</organism>
<dbReference type="Gene3D" id="1.10.8.260">
    <property type="entry name" value="HI0933 insert domain-like"/>
    <property type="match status" value="1"/>
</dbReference>
<dbReference type="InterPro" id="IPR057661">
    <property type="entry name" value="RsdA/BaiN/AoA(So)_Rossmann"/>
</dbReference>
<evidence type="ECO:0000259" key="4">
    <source>
        <dbReference type="Pfam" id="PF03486"/>
    </source>
</evidence>
<dbReference type="NCBIfam" id="TIGR00275">
    <property type="entry name" value="aminoacetone oxidase family FAD-binding enzyme"/>
    <property type="match status" value="1"/>
</dbReference>
<dbReference type="Pfam" id="PF03486">
    <property type="entry name" value="HI0933_like"/>
    <property type="match status" value="1"/>
</dbReference>
<evidence type="ECO:0000256" key="2">
    <source>
        <dbReference type="ARBA" id="ARBA00022630"/>
    </source>
</evidence>
<evidence type="ECO:0000256" key="3">
    <source>
        <dbReference type="ARBA" id="ARBA00022827"/>
    </source>
</evidence>
<evidence type="ECO:0000313" key="6">
    <source>
        <dbReference type="EMBL" id="RUO40367.1"/>
    </source>
</evidence>
<dbReference type="InterPro" id="IPR004792">
    <property type="entry name" value="BaiN-like"/>
</dbReference>
<dbReference type="SUPFAM" id="SSF51905">
    <property type="entry name" value="FAD/NAD(P)-binding domain"/>
    <property type="match status" value="1"/>
</dbReference>
<dbReference type="EMBL" id="PIPS01000004">
    <property type="protein sequence ID" value="RUO40367.1"/>
    <property type="molecule type" value="Genomic_DNA"/>
</dbReference>
<name>A0AA94ED66_9GAMM</name>
<accession>A0AA94ED66</accession>
<evidence type="ECO:0000313" key="7">
    <source>
        <dbReference type="Proteomes" id="UP000286680"/>
    </source>
</evidence>
<dbReference type="PANTHER" id="PTHR42887:SF2">
    <property type="entry name" value="OS12G0638800 PROTEIN"/>
    <property type="match status" value="1"/>
</dbReference>
<keyword evidence="2" id="KW-0285">Flavoprotein</keyword>
<dbReference type="InterPro" id="IPR036188">
    <property type="entry name" value="FAD/NAD-bd_sf"/>
</dbReference>
<dbReference type="SUPFAM" id="SSF160996">
    <property type="entry name" value="HI0933 insert domain-like"/>
    <property type="match status" value="1"/>
</dbReference>
<dbReference type="PRINTS" id="PR00411">
    <property type="entry name" value="PNDRDTASEI"/>
</dbReference>
<dbReference type="InterPro" id="IPR055178">
    <property type="entry name" value="RsdA/BaiN/AoA(So)-like_dom"/>
</dbReference>
<dbReference type="Pfam" id="PF22780">
    <property type="entry name" value="HI0933_like_1st"/>
    <property type="match status" value="1"/>
</dbReference>
<dbReference type="AlphaFoldDB" id="A0AA94ED66"/>
<keyword evidence="7" id="KW-1185">Reference proteome</keyword>
<feature type="domain" description="RsdA/BaiN/AoA(So)-like Rossmann fold-like" evidence="4">
    <location>
        <begin position="10"/>
        <end position="396"/>
    </location>
</feature>
<keyword evidence="3" id="KW-0274">FAD</keyword>
<dbReference type="PANTHER" id="PTHR42887">
    <property type="entry name" value="OS12G0638800 PROTEIN"/>
    <property type="match status" value="1"/>
</dbReference>
<gene>
    <name evidence="6" type="ORF">CWE23_12235</name>
</gene>
<proteinExistence type="predicted"/>
<comment type="caution">
    <text evidence="6">The sequence shown here is derived from an EMBL/GenBank/DDBJ whole genome shotgun (WGS) entry which is preliminary data.</text>
</comment>
<dbReference type="Gene3D" id="2.40.30.10">
    <property type="entry name" value="Translation factors"/>
    <property type="match status" value="1"/>
</dbReference>
<dbReference type="Gene3D" id="3.50.50.60">
    <property type="entry name" value="FAD/NAD(P)-binding domain"/>
    <property type="match status" value="1"/>
</dbReference>
<sequence>MTQPSPQQYDTLIIGAGAAGLHCAANAARRGKRVLVIDHAKQAGKKILISGGGRCNFTNLYASPENYLSSNPHFCKSALSRYTQWDFIALVDKHQISYHEKTLGQLFCDDSAKDIVKMLLAECDQYGARVQLRTEVLAVEHNGQYLLKTSAGHYQAEQLVVACGGLSMPKLGATPLGYQIAEQFGHSIIPVRAGLVPFTLQDDQKQRFGEVSGISVPVTAAANDGYFREALLFTHRGVSGPAVLQISSYWQPGDAVTVNLLPDMDAFEWLKNQQSEQPKVQLSTLLQSVFPKRLVNALGGEFDWPLNQRLADISHARFETIADNLNSWSLKPNGTEGYRTAEVTLGGVNVDEISSKTMESKCQPGLYFIGEVVDVTGWLGGYNFQWAWASAYAAAEAL</sequence>
<dbReference type="RefSeq" id="WP_126820396.1">
    <property type="nucleotide sequence ID" value="NZ_PIPS01000004.1"/>
</dbReference>
<dbReference type="InterPro" id="IPR023166">
    <property type="entry name" value="BaiN-like_dom_sf"/>
</dbReference>
<dbReference type="Proteomes" id="UP000286680">
    <property type="component" value="Unassembled WGS sequence"/>
</dbReference>